<organism evidence="5 6">
    <name type="scientific">Cucumis sativus</name>
    <name type="common">Cucumber</name>
    <dbReference type="NCBI Taxonomy" id="3659"/>
    <lineage>
        <taxon>Eukaryota</taxon>
        <taxon>Viridiplantae</taxon>
        <taxon>Streptophyta</taxon>
        <taxon>Embryophyta</taxon>
        <taxon>Tracheophyta</taxon>
        <taxon>Spermatophyta</taxon>
        <taxon>Magnoliopsida</taxon>
        <taxon>eudicotyledons</taxon>
        <taxon>Gunneridae</taxon>
        <taxon>Pentapetalae</taxon>
        <taxon>rosids</taxon>
        <taxon>fabids</taxon>
        <taxon>Cucurbitales</taxon>
        <taxon>Cucurbitaceae</taxon>
        <taxon>Benincaseae</taxon>
        <taxon>Cucumis</taxon>
    </lineage>
</organism>
<evidence type="ECO:0000256" key="3">
    <source>
        <dbReference type="PROSITE-ProRule" id="PRU00708"/>
    </source>
</evidence>
<dbReference type="PANTHER" id="PTHR47926">
    <property type="entry name" value="PENTATRICOPEPTIDE REPEAT-CONTAINING PROTEIN"/>
    <property type="match status" value="1"/>
</dbReference>
<dbReference type="FunFam" id="1.25.40.10:FF:000366">
    <property type="entry name" value="Pentatricopeptide (PPR) repeat-containing protein"/>
    <property type="match status" value="1"/>
</dbReference>
<reference evidence="5 6" key="4">
    <citation type="journal article" date="2011" name="BMC Genomics">
        <title>RNA-Seq improves annotation of protein-coding genes in the cucumber genome.</title>
        <authorList>
            <person name="Li Z."/>
            <person name="Zhang Z."/>
            <person name="Yan P."/>
            <person name="Huang S."/>
            <person name="Fei Z."/>
            <person name="Lin K."/>
        </authorList>
    </citation>
    <scope>NUCLEOTIDE SEQUENCE [LARGE SCALE GENOMIC DNA]</scope>
    <source>
        <strain evidence="6">cv. 9930</strain>
    </source>
</reference>
<reference evidence="5 6" key="3">
    <citation type="journal article" date="2010" name="BMC Genomics">
        <title>Transcriptome sequencing and comparative analysis of cucumber flowers with different sex types.</title>
        <authorList>
            <person name="Guo S."/>
            <person name="Zheng Y."/>
            <person name="Joung J.G."/>
            <person name="Liu S."/>
            <person name="Zhang Z."/>
            <person name="Crasta O.R."/>
            <person name="Sobral B.W."/>
            <person name="Xu Y."/>
            <person name="Huang S."/>
            <person name="Fei Z."/>
        </authorList>
    </citation>
    <scope>NUCLEOTIDE SEQUENCE [LARGE SCALE GENOMIC DNA]</scope>
    <source>
        <strain evidence="6">cv. 9930</strain>
    </source>
</reference>
<dbReference type="FunFam" id="1.25.40.10:FF:000125">
    <property type="entry name" value="Pentatricopeptide repeat-containing protein"/>
    <property type="match status" value="2"/>
</dbReference>
<dbReference type="SUPFAM" id="SSF48452">
    <property type="entry name" value="TPR-like"/>
    <property type="match status" value="1"/>
</dbReference>
<evidence type="ECO:0000256" key="1">
    <source>
        <dbReference type="ARBA" id="ARBA00006643"/>
    </source>
</evidence>
<dbReference type="Pfam" id="PF01535">
    <property type="entry name" value="PPR"/>
    <property type="match status" value="12"/>
</dbReference>
<dbReference type="GO" id="GO:0048731">
    <property type="term" value="P:system development"/>
    <property type="evidence" value="ECO:0007669"/>
    <property type="project" value="UniProtKB-ARBA"/>
</dbReference>
<dbReference type="GO" id="GO:0003723">
    <property type="term" value="F:RNA binding"/>
    <property type="evidence" value="ECO:0000318"/>
    <property type="project" value="GO_Central"/>
</dbReference>
<comment type="similarity">
    <text evidence="1">Belongs to the PPR family. PCMP-H subfamily.</text>
</comment>
<dbReference type="Pfam" id="PF14432">
    <property type="entry name" value="DYW_deaminase"/>
    <property type="match status" value="1"/>
</dbReference>
<evidence type="ECO:0000313" key="6">
    <source>
        <dbReference type="Proteomes" id="UP000029981"/>
    </source>
</evidence>
<dbReference type="Gene3D" id="1.25.40.10">
    <property type="entry name" value="Tetratricopeptide repeat domain"/>
    <property type="match status" value="6"/>
</dbReference>
<dbReference type="OMA" id="GIFHDMR"/>
<dbReference type="NCBIfam" id="TIGR00756">
    <property type="entry name" value="PPR"/>
    <property type="match status" value="11"/>
</dbReference>
<dbReference type="Pfam" id="PF20431">
    <property type="entry name" value="E_motif"/>
    <property type="match status" value="1"/>
</dbReference>
<keyword evidence="2" id="KW-0677">Repeat</keyword>
<dbReference type="PANTHER" id="PTHR47926:SF373">
    <property type="entry name" value="TETRATRICOPEPTIDE-LIKE HELICAL DOMAIN SUPERFAMILY, DYW DOMAIN-CONTAINING PROTEIN"/>
    <property type="match status" value="1"/>
</dbReference>
<sequence length="774" mass="88570">MKTKEEYSRSNLRYVQERSERWRDCEVEVKIEREANVGEAMRQSEGANDRDLVEGDGCCFSQPGYSMFSGLMFFRLVLNRFYCSNFIISRNSLITRYSRLGQIEKARVVFDEMRDKNIISWNSIVAGYFQNKRPQEAQNMFDKMSERNTISWNGLVSGYINNGMINEAREVFDRMPERNVVSWTAMVRGYVKEGMISEAETLFWQMPEKNVVSWTVMLGGLLQEGRIDEACRLFDMMPEKDVVTRTNMIGGYCQVGRLVEARMLFDEMPRRNVVSWTTMITGYVQNQQVDIARKLFEVMPEKNEVSWTAMLKGYTNCGRLDEASELFNAMPIKSVVACNAMILCFGQNGEVPKARQVFDQMREKDEGTWSAMIKVYERKGLELDALELFRMMQREGIRPNFPSLISVLSVCAGLANLDHGREIHAQLVRSQFDLDVYVASVLLSMYIKCGNLAKAKQVFDRFAVKDVVMWNSIITGYAQHGLGVEALRVFHDMHFSGIMPDDVTFVGVLSACSYTGNVKKGLEIFNSMETKYQVEQKIEHYACMVDLLGRAGKLNEAMDLIEKMPMEADAIIWGALLGACRTHMKLDLAEVAAKKLLVLEPKNAGPFILLSNIYASQGRWDDVAELRRNMRDRRVSKYPGCSWIVVEKKVHKFTGGDSSGHPEHSEINRILEWLSGLLREAGYYPDQSFVLHDVDEEEKVQSLEYHSEKLAVAYGLLKIPIGMPIRVMKNLRVCGDCHAAIKLIAKVTGREIILRDANRFHHFKDGSCSCRDYW</sequence>
<feature type="repeat" description="PPR" evidence="3">
    <location>
        <begin position="117"/>
        <end position="147"/>
    </location>
</feature>
<dbReference type="InterPro" id="IPR002885">
    <property type="entry name" value="PPR_rpt"/>
</dbReference>
<feature type="repeat" description="PPR" evidence="3">
    <location>
        <begin position="272"/>
        <end position="302"/>
    </location>
</feature>
<gene>
    <name evidence="5" type="ORF">Csa_4G418570</name>
</gene>
<dbReference type="eggNOG" id="KOG4197">
    <property type="taxonomic scope" value="Eukaryota"/>
</dbReference>
<feature type="domain" description="DYW" evidence="4">
    <location>
        <begin position="682"/>
        <end position="774"/>
    </location>
</feature>
<accession>A0A0A0L0T3</accession>
<feature type="repeat" description="PPR" evidence="3">
    <location>
        <begin position="466"/>
        <end position="500"/>
    </location>
</feature>
<feature type="repeat" description="PPR" evidence="3">
    <location>
        <begin position="365"/>
        <end position="399"/>
    </location>
</feature>
<keyword evidence="6" id="KW-1185">Reference proteome</keyword>
<dbReference type="InterPro" id="IPR046848">
    <property type="entry name" value="E_motif"/>
</dbReference>
<dbReference type="Proteomes" id="UP000029981">
    <property type="component" value="Chromosome 4"/>
</dbReference>
<feature type="repeat" description="PPR" evidence="3">
    <location>
        <begin position="303"/>
        <end position="337"/>
    </location>
</feature>
<dbReference type="InterPro" id="IPR032867">
    <property type="entry name" value="DYW_dom"/>
</dbReference>
<feature type="repeat" description="PPR" evidence="3">
    <location>
        <begin position="210"/>
        <end position="244"/>
    </location>
</feature>
<dbReference type="Pfam" id="PF13041">
    <property type="entry name" value="PPR_2"/>
    <property type="match status" value="1"/>
</dbReference>
<dbReference type="InterPro" id="IPR011990">
    <property type="entry name" value="TPR-like_helical_dom_sf"/>
</dbReference>
<evidence type="ECO:0000259" key="4">
    <source>
        <dbReference type="Pfam" id="PF14432"/>
    </source>
</evidence>
<reference evidence="5 6" key="2">
    <citation type="journal article" date="2009" name="PLoS ONE">
        <title>An integrated genetic and cytogenetic map of the cucumber genome.</title>
        <authorList>
            <person name="Ren Y."/>
            <person name="Zhang Z."/>
            <person name="Liu J."/>
            <person name="Staub J.E."/>
            <person name="Han Y."/>
            <person name="Cheng Z."/>
            <person name="Li X."/>
            <person name="Lu J."/>
            <person name="Miao H."/>
            <person name="Kang H."/>
            <person name="Xie B."/>
            <person name="Gu X."/>
            <person name="Wang X."/>
            <person name="Du Y."/>
            <person name="Jin W."/>
            <person name="Huang S."/>
        </authorList>
    </citation>
    <scope>NUCLEOTIDE SEQUENCE [LARGE SCALE GENOMIC DNA]</scope>
    <source>
        <strain evidence="6">cv. 9930</strain>
    </source>
</reference>
<dbReference type="EMBL" id="CM002925">
    <property type="protein sequence ID" value="KGN54664.1"/>
    <property type="molecule type" value="Genomic_DNA"/>
</dbReference>
<dbReference type="Gramene" id="KGN54664">
    <property type="protein sequence ID" value="KGN54664"/>
    <property type="gene ID" value="Csa_4G418570"/>
</dbReference>
<dbReference type="AlphaFoldDB" id="A0A0A0L0T3"/>
<proteinExistence type="inferred from homology"/>
<evidence type="ECO:0000313" key="5">
    <source>
        <dbReference type="EMBL" id="KGN54664.1"/>
    </source>
</evidence>
<feature type="repeat" description="PPR" evidence="3">
    <location>
        <begin position="148"/>
        <end position="182"/>
    </location>
</feature>
<protein>
    <recommendedName>
        <fullName evidence="4">DYW domain-containing protein</fullName>
    </recommendedName>
</protein>
<dbReference type="PROSITE" id="PS51375">
    <property type="entry name" value="PPR"/>
    <property type="match status" value="7"/>
</dbReference>
<dbReference type="InterPro" id="IPR046960">
    <property type="entry name" value="PPR_At4g14850-like_plant"/>
</dbReference>
<name>A0A0A0L0T3_CUCSA</name>
<reference evidence="5 6" key="1">
    <citation type="journal article" date="2009" name="Nat. Genet.">
        <title>The genome of the cucumber, Cucumis sativus L.</title>
        <authorList>
            <person name="Huang S."/>
            <person name="Li R."/>
            <person name="Zhang Z."/>
            <person name="Li L."/>
            <person name="Gu X."/>
            <person name="Fan W."/>
            <person name="Lucas W.J."/>
            <person name="Wang X."/>
            <person name="Xie B."/>
            <person name="Ni P."/>
            <person name="Ren Y."/>
            <person name="Zhu H."/>
            <person name="Li J."/>
            <person name="Lin K."/>
            <person name="Jin W."/>
            <person name="Fei Z."/>
            <person name="Li G."/>
            <person name="Staub J."/>
            <person name="Kilian A."/>
            <person name="van der Vossen E.A."/>
            <person name="Wu Y."/>
            <person name="Guo J."/>
            <person name="He J."/>
            <person name="Jia Z."/>
            <person name="Ren Y."/>
            <person name="Tian G."/>
            <person name="Lu Y."/>
            <person name="Ruan J."/>
            <person name="Qian W."/>
            <person name="Wang M."/>
            <person name="Huang Q."/>
            <person name="Li B."/>
            <person name="Xuan Z."/>
            <person name="Cao J."/>
            <person name="Asan"/>
            <person name="Wu Z."/>
            <person name="Zhang J."/>
            <person name="Cai Q."/>
            <person name="Bai Y."/>
            <person name="Zhao B."/>
            <person name="Han Y."/>
            <person name="Li Y."/>
            <person name="Li X."/>
            <person name="Wang S."/>
            <person name="Shi Q."/>
            <person name="Liu S."/>
            <person name="Cho W.K."/>
            <person name="Kim J.Y."/>
            <person name="Xu Y."/>
            <person name="Heller-Uszynska K."/>
            <person name="Miao H."/>
            <person name="Cheng Z."/>
            <person name="Zhang S."/>
            <person name="Wu J."/>
            <person name="Yang Y."/>
            <person name="Kang H."/>
            <person name="Li M."/>
            <person name="Liang H."/>
            <person name="Ren X."/>
            <person name="Shi Z."/>
            <person name="Wen M."/>
            <person name="Jian M."/>
            <person name="Yang H."/>
            <person name="Zhang G."/>
            <person name="Yang Z."/>
            <person name="Chen R."/>
            <person name="Liu S."/>
            <person name="Li J."/>
            <person name="Ma L."/>
            <person name="Liu H."/>
            <person name="Zhou Y."/>
            <person name="Zhao J."/>
            <person name="Fang X."/>
            <person name="Li G."/>
            <person name="Fang L."/>
            <person name="Li Y."/>
            <person name="Liu D."/>
            <person name="Zheng H."/>
            <person name="Zhang Y."/>
            <person name="Qin N."/>
            <person name="Li Z."/>
            <person name="Yang G."/>
            <person name="Yang S."/>
            <person name="Bolund L."/>
            <person name="Kristiansen K."/>
            <person name="Zheng H."/>
            <person name="Li S."/>
            <person name="Zhang X."/>
            <person name="Yang H."/>
            <person name="Wang J."/>
            <person name="Sun R."/>
            <person name="Zhang B."/>
            <person name="Jiang S."/>
            <person name="Wang J."/>
            <person name="Du Y."/>
            <person name="Li S."/>
        </authorList>
    </citation>
    <scope>NUCLEOTIDE SEQUENCE [LARGE SCALE GENOMIC DNA]</scope>
    <source>
        <strain evidence="6">cv. 9930</strain>
    </source>
</reference>
<dbReference type="FunFam" id="1.25.40.10:FF:001506">
    <property type="entry name" value="Os03g0317100 protein"/>
    <property type="match status" value="1"/>
</dbReference>
<dbReference type="GO" id="GO:0008270">
    <property type="term" value="F:zinc ion binding"/>
    <property type="evidence" value="ECO:0007669"/>
    <property type="project" value="InterPro"/>
</dbReference>
<evidence type="ECO:0000256" key="2">
    <source>
        <dbReference type="ARBA" id="ARBA00022737"/>
    </source>
</evidence>
<dbReference type="GO" id="GO:0009451">
    <property type="term" value="P:RNA modification"/>
    <property type="evidence" value="ECO:0000318"/>
    <property type="project" value="GO_Central"/>
</dbReference>